<dbReference type="AlphaFoldDB" id="A0AAX4PI04"/>
<reference evidence="2 3" key="1">
    <citation type="submission" date="2024-03" db="EMBL/GenBank/DDBJ databases">
        <title>Complete genome sequence of the green alga Chloropicon roscoffensis RCC1871.</title>
        <authorList>
            <person name="Lemieux C."/>
            <person name="Pombert J.-F."/>
            <person name="Otis C."/>
            <person name="Turmel M."/>
        </authorList>
    </citation>
    <scope>NUCLEOTIDE SEQUENCE [LARGE SCALE GENOMIC DNA]</scope>
    <source>
        <strain evidence="2 3">RCC1871</strain>
    </source>
</reference>
<gene>
    <name evidence="2" type="ORF">HKI87_12g70250</name>
</gene>
<evidence type="ECO:0000313" key="3">
    <source>
        <dbReference type="Proteomes" id="UP001472866"/>
    </source>
</evidence>
<sequence length="537" mass="59408">MAPPSLPRKDPEPALVGRGELKRPGTSGAEPLEGKKRRHSLSNDASSSSKSESVNWNGHAVVYPMSNRGDYTTATSQPLFLQALTEAFTSDDIVRRLRDTVPRQTLEQWSHFLARCYLQDTRKFHSLGHVMKLCEKSTPVQKIATLFHDVAYFQVDNGPPPDSSAFLRDVMKLDKSEVKEHIYIIDTRAARDPTVKVVMTIFAVKEGQKLDPTIGLNEFASAVIGARLLLEGGCVPLDLVAEICACVEGTIPFRTNQWAENLYSNLLHCNKEFSMCRTAEEVAAAVEAAVELGNRDVGDFSEPEVLHFLDGTWDLLVENNPRIWVEGKRCPVLVFRSGLQKTHGFLSTVATELIFSNFRGFPSQEVYSTLSNNAIRNVDLSRIYSGLKLVLCLVAESLEVVQGKHAQCDPSKIDAGKDKIWIKGGAMVYTSPEKRGKNGKAMTTIVSGSSCSDVARLLVMHRTVKFSCVDGALSFLGKILLEILEGDLDRLEGLIANLKEESRHFPPYRALSEEVAKAIIRRCPQKLVDQVGTVFGM</sequence>
<dbReference type="Proteomes" id="UP001472866">
    <property type="component" value="Chromosome 12"/>
</dbReference>
<proteinExistence type="predicted"/>
<keyword evidence="3" id="KW-1185">Reference proteome</keyword>
<protein>
    <submittedName>
        <fullName evidence="2">Uncharacterized protein</fullName>
    </submittedName>
</protein>
<accession>A0AAX4PI04</accession>
<organism evidence="2 3">
    <name type="scientific">Chloropicon roscoffensis</name>
    <dbReference type="NCBI Taxonomy" id="1461544"/>
    <lineage>
        <taxon>Eukaryota</taxon>
        <taxon>Viridiplantae</taxon>
        <taxon>Chlorophyta</taxon>
        <taxon>Chloropicophyceae</taxon>
        <taxon>Chloropicales</taxon>
        <taxon>Chloropicaceae</taxon>
        <taxon>Chloropicon</taxon>
    </lineage>
</organism>
<feature type="compositionally biased region" description="Low complexity" evidence="1">
    <location>
        <begin position="42"/>
        <end position="53"/>
    </location>
</feature>
<feature type="region of interest" description="Disordered" evidence="1">
    <location>
        <begin position="1"/>
        <end position="53"/>
    </location>
</feature>
<evidence type="ECO:0000256" key="1">
    <source>
        <dbReference type="SAM" id="MobiDB-lite"/>
    </source>
</evidence>
<dbReference type="EMBL" id="CP151512">
    <property type="protein sequence ID" value="WZN65466.1"/>
    <property type="molecule type" value="Genomic_DNA"/>
</dbReference>
<evidence type="ECO:0000313" key="2">
    <source>
        <dbReference type="EMBL" id="WZN65466.1"/>
    </source>
</evidence>
<name>A0AAX4PI04_9CHLO</name>